<keyword evidence="2" id="KW-0238">DNA-binding</keyword>
<name>A0A383TVS3_9FLAO</name>
<accession>A0A383TVS3</accession>
<dbReference type="InterPro" id="IPR036388">
    <property type="entry name" value="WH-like_DNA-bd_sf"/>
</dbReference>
<dbReference type="SMART" id="SM00419">
    <property type="entry name" value="HTH_CRP"/>
    <property type="match status" value="1"/>
</dbReference>
<evidence type="ECO:0000256" key="2">
    <source>
        <dbReference type="ARBA" id="ARBA00023125"/>
    </source>
</evidence>
<dbReference type="InterPro" id="IPR012318">
    <property type="entry name" value="HTH_CRP"/>
</dbReference>
<dbReference type="PROSITE" id="PS51063">
    <property type="entry name" value="HTH_CRP_2"/>
    <property type="match status" value="1"/>
</dbReference>
<dbReference type="Pfam" id="PF00027">
    <property type="entry name" value="cNMP_binding"/>
    <property type="match status" value="1"/>
</dbReference>
<evidence type="ECO:0000313" key="6">
    <source>
        <dbReference type="EMBL" id="SZD71328.1"/>
    </source>
</evidence>
<dbReference type="GO" id="GO:0005829">
    <property type="term" value="C:cytosol"/>
    <property type="evidence" value="ECO:0007669"/>
    <property type="project" value="TreeGrafter"/>
</dbReference>
<dbReference type="InterPro" id="IPR050397">
    <property type="entry name" value="Env_Response_Regulators"/>
</dbReference>
<reference evidence="6 7" key="1">
    <citation type="submission" date="2018-09" db="EMBL/GenBank/DDBJ databases">
        <authorList>
            <consortium name="Pathogen Informatics"/>
        </authorList>
    </citation>
    <scope>NUCLEOTIDE SEQUENCE [LARGE SCALE GENOMIC DNA]</scope>
    <source>
        <strain evidence="6 7">OH-22767</strain>
    </source>
</reference>
<feature type="domain" description="Cyclic nucleotide-binding" evidence="4">
    <location>
        <begin position="18"/>
        <end position="138"/>
    </location>
</feature>
<dbReference type="InterPro" id="IPR000595">
    <property type="entry name" value="cNMP-bd_dom"/>
</dbReference>
<dbReference type="SMART" id="SM00100">
    <property type="entry name" value="cNMP"/>
    <property type="match status" value="1"/>
</dbReference>
<evidence type="ECO:0000256" key="1">
    <source>
        <dbReference type="ARBA" id="ARBA00023015"/>
    </source>
</evidence>
<dbReference type="Gene3D" id="1.10.10.10">
    <property type="entry name" value="Winged helix-like DNA-binding domain superfamily/Winged helix DNA-binding domain"/>
    <property type="match status" value="1"/>
</dbReference>
<dbReference type="EMBL" id="UNSC01000001">
    <property type="protein sequence ID" value="SZD71328.1"/>
    <property type="molecule type" value="Genomic_DNA"/>
</dbReference>
<dbReference type="OrthoDB" id="9127033at2"/>
<dbReference type="PRINTS" id="PR00034">
    <property type="entry name" value="HTHCRP"/>
</dbReference>
<dbReference type="Gene3D" id="2.60.120.10">
    <property type="entry name" value="Jelly Rolls"/>
    <property type="match status" value="1"/>
</dbReference>
<dbReference type="PROSITE" id="PS50042">
    <property type="entry name" value="CNMP_BINDING_3"/>
    <property type="match status" value="1"/>
</dbReference>
<dbReference type="Proteomes" id="UP000262142">
    <property type="component" value="Unassembled WGS sequence"/>
</dbReference>
<proteinExistence type="predicted"/>
<dbReference type="AlphaFoldDB" id="A0A383TVS3"/>
<dbReference type="SUPFAM" id="SSF51206">
    <property type="entry name" value="cAMP-binding domain-like"/>
    <property type="match status" value="1"/>
</dbReference>
<evidence type="ECO:0000256" key="3">
    <source>
        <dbReference type="ARBA" id="ARBA00023163"/>
    </source>
</evidence>
<dbReference type="PANTHER" id="PTHR24567">
    <property type="entry name" value="CRP FAMILY TRANSCRIPTIONAL REGULATORY PROTEIN"/>
    <property type="match status" value="1"/>
</dbReference>
<protein>
    <submittedName>
        <fullName evidence="6">Fumarate and nitrate reduction regulatory protein</fullName>
    </submittedName>
</protein>
<gene>
    <name evidence="6" type="primary">fnr</name>
    <name evidence="6" type="ORF">SAMEA104719789_00425</name>
</gene>
<dbReference type="PANTHER" id="PTHR24567:SF74">
    <property type="entry name" value="HTH-TYPE TRANSCRIPTIONAL REGULATOR ARCR"/>
    <property type="match status" value="1"/>
</dbReference>
<dbReference type="InterPro" id="IPR018490">
    <property type="entry name" value="cNMP-bd_dom_sf"/>
</dbReference>
<dbReference type="InterPro" id="IPR014710">
    <property type="entry name" value="RmlC-like_jellyroll"/>
</dbReference>
<keyword evidence="3" id="KW-0804">Transcription</keyword>
<dbReference type="Pfam" id="PF13545">
    <property type="entry name" value="HTH_Crp_2"/>
    <property type="match status" value="1"/>
</dbReference>
<dbReference type="GO" id="GO:0003677">
    <property type="term" value="F:DNA binding"/>
    <property type="evidence" value="ECO:0007669"/>
    <property type="project" value="UniProtKB-KW"/>
</dbReference>
<dbReference type="CDD" id="cd00038">
    <property type="entry name" value="CAP_ED"/>
    <property type="match status" value="1"/>
</dbReference>
<sequence length="231" mass="26141">MENFSGLMNYFDDKDMAVSSILSEEELQAFQQEKKTIHVKRGDLLLEENHAPNGVYYIISGTAKLFKVGFTGKEQIIRFIKEGDLIGYRSILSGENFGSSVTAIEDLKVDFIPERFFIKLLKNNAELSFEMLTILSRQLGNAADTITTLAQKTVRERLAEILLLLENQLGTDEEGYIKVMLTREEIANLIGTATESTIRLISEFKNDGLIDVHGRKLKITNRNMIHKLAHV</sequence>
<evidence type="ECO:0000259" key="5">
    <source>
        <dbReference type="PROSITE" id="PS51063"/>
    </source>
</evidence>
<keyword evidence="7" id="KW-1185">Reference proteome</keyword>
<dbReference type="RefSeq" id="WP_119058919.1">
    <property type="nucleotide sequence ID" value="NZ_OX579588.1"/>
</dbReference>
<feature type="domain" description="HTH crp-type" evidence="5">
    <location>
        <begin position="152"/>
        <end position="223"/>
    </location>
</feature>
<evidence type="ECO:0000259" key="4">
    <source>
        <dbReference type="PROSITE" id="PS50042"/>
    </source>
</evidence>
<dbReference type="SUPFAM" id="SSF46785">
    <property type="entry name" value="Winged helix' DNA-binding domain"/>
    <property type="match status" value="1"/>
</dbReference>
<dbReference type="InterPro" id="IPR036390">
    <property type="entry name" value="WH_DNA-bd_sf"/>
</dbReference>
<organism evidence="6 7">
    <name type="scientific">Candidatus Ornithobacterium hominis</name>
    <dbReference type="NCBI Taxonomy" id="2497989"/>
    <lineage>
        <taxon>Bacteria</taxon>
        <taxon>Pseudomonadati</taxon>
        <taxon>Bacteroidota</taxon>
        <taxon>Flavobacteriia</taxon>
        <taxon>Flavobacteriales</taxon>
        <taxon>Weeksellaceae</taxon>
        <taxon>Ornithobacterium</taxon>
    </lineage>
</organism>
<keyword evidence="1" id="KW-0805">Transcription regulation</keyword>
<evidence type="ECO:0000313" key="7">
    <source>
        <dbReference type="Proteomes" id="UP000262142"/>
    </source>
</evidence>
<dbReference type="GO" id="GO:0003700">
    <property type="term" value="F:DNA-binding transcription factor activity"/>
    <property type="evidence" value="ECO:0007669"/>
    <property type="project" value="TreeGrafter"/>
</dbReference>